<sequence length="246" mass="28781">MNTVLLYLTHYLKTNYLQIYKNLLRPNQIEIESLKKVESEYFIQKIEFFTIFDVFYPKSLLLCKNVPMVFFYKGDLSILEKYSKVYLVNEIQNVQTEEILNDVILKKKKNCAFVFCGYKQERKLEEKLKANNCKIIYFCASGLDQINHLEKDNPNYFFISAFPIKTHPKKEYFYINNFVAAAFANSLIFISSEKESKANNLINCFLNLGKEIYCFPAQNLEDGNNELIKSGANLITKIEEAIKNNP</sequence>
<dbReference type="RefSeq" id="WP_167845577.1">
    <property type="nucleotide sequence ID" value="NZ_CP047225.1"/>
</dbReference>
<dbReference type="Proteomes" id="UP000503310">
    <property type="component" value="Chromosome"/>
</dbReference>
<evidence type="ECO:0000259" key="1">
    <source>
        <dbReference type="Pfam" id="PF02481"/>
    </source>
</evidence>
<evidence type="ECO:0000313" key="3">
    <source>
        <dbReference type="Proteomes" id="UP000503310"/>
    </source>
</evidence>
<evidence type="ECO:0000313" key="2">
    <source>
        <dbReference type="EMBL" id="QIW62642.1"/>
    </source>
</evidence>
<organism evidence="2 3">
    <name type="scientific">Mycoplasmopsis gallinacea</name>
    <dbReference type="NCBI Taxonomy" id="29556"/>
    <lineage>
        <taxon>Bacteria</taxon>
        <taxon>Bacillati</taxon>
        <taxon>Mycoplasmatota</taxon>
        <taxon>Mycoplasmoidales</taxon>
        <taxon>Metamycoplasmataceae</taxon>
        <taxon>Mycoplasmopsis</taxon>
    </lineage>
</organism>
<dbReference type="Gene3D" id="3.40.50.450">
    <property type="match status" value="1"/>
</dbReference>
<name>A0A6H0V369_9BACT</name>
<dbReference type="EMBL" id="CP047225">
    <property type="protein sequence ID" value="QIW62642.1"/>
    <property type="molecule type" value="Genomic_DNA"/>
</dbReference>
<dbReference type="InterPro" id="IPR057666">
    <property type="entry name" value="DrpA_SLOG"/>
</dbReference>
<accession>A0A6H0V369</accession>
<dbReference type="AlphaFoldDB" id="A0A6H0V369"/>
<gene>
    <name evidence="2" type="ORF">GOQ20_04520</name>
</gene>
<dbReference type="Pfam" id="PF02481">
    <property type="entry name" value="DNA_processg_A"/>
    <property type="match status" value="1"/>
</dbReference>
<proteinExistence type="predicted"/>
<feature type="domain" description="Smf/DprA SLOG" evidence="1">
    <location>
        <begin position="157"/>
        <end position="243"/>
    </location>
</feature>
<protein>
    <submittedName>
        <fullName evidence="2">DNA processing protein</fullName>
    </submittedName>
</protein>
<reference evidence="2 3" key="1">
    <citation type="submission" date="2019-12" db="EMBL/GenBank/DDBJ databases">
        <title>Sequencing and analysis of the whole genome of Mycoplasma gallinaceum strain Peacock20181011.</title>
        <authorList>
            <person name="Liu X."/>
            <person name="Qin Z."/>
            <person name="Xu H."/>
        </authorList>
    </citation>
    <scope>NUCLEOTIDE SEQUENCE [LARGE SCALE GENOMIC DNA]</scope>
    <source>
        <strain evidence="2 3">Peacock20181011</strain>
    </source>
</reference>